<sequence length="435" mass="50426">MTNFRSPKLVKRYDYSYYDLDSPLDSTVENDATQKKENYTFSVDNTSETNPFDWYNAYLEINFKPVKLDDGTGIDAGANGGNQDGTTTNVEIECNGTSVYSNPTANETTNILKLLNYSKRYTDTVGKDQFFYPDTSGVTEAREFMADATNHTVRRRKNYNEGFSKRKSLTSDAANIVKFTLPLNSYSYFNAFKNNIHPNSEKINFTIENDNNMIHRKTAVGACKVILAKFRLWVPTLTFNGAGMEVYAENYLTPKPWSYLNEHYVKEDSELTESFRTIRDLRKSRHVFVWIISEGRYYDQENNSFTFDTFRRIGANGAKLSQAHLEINNNKHYPKIDLQYDNIARLYKTLLSYNSSYNNFLSGTIIDRTNYEKLHGILYFDLRNQEEDTKDSTVTLTFRYKLNEDPGSKYRLIFLILHEKEIELYISSGKLLLKA</sequence>
<keyword evidence="2" id="KW-1185">Reference proteome</keyword>
<proteinExistence type="predicted"/>
<dbReference type="EMBL" id="JARQWQ010000150">
    <property type="protein sequence ID" value="KAK2548294.1"/>
    <property type="molecule type" value="Genomic_DNA"/>
</dbReference>
<comment type="caution">
    <text evidence="1">The sequence shown here is derived from an EMBL/GenBank/DDBJ whole genome shotgun (WGS) entry which is preliminary data.</text>
</comment>
<evidence type="ECO:0000313" key="1">
    <source>
        <dbReference type="EMBL" id="KAK2548294.1"/>
    </source>
</evidence>
<organism evidence="1 2">
    <name type="scientific">Acropora cervicornis</name>
    <name type="common">Staghorn coral</name>
    <dbReference type="NCBI Taxonomy" id="6130"/>
    <lineage>
        <taxon>Eukaryota</taxon>
        <taxon>Metazoa</taxon>
        <taxon>Cnidaria</taxon>
        <taxon>Anthozoa</taxon>
        <taxon>Hexacorallia</taxon>
        <taxon>Scleractinia</taxon>
        <taxon>Astrocoeniina</taxon>
        <taxon>Acroporidae</taxon>
        <taxon>Acropora</taxon>
    </lineage>
</organism>
<dbReference type="AlphaFoldDB" id="A0AAD9PSI3"/>
<gene>
    <name evidence="1" type="ORF">P5673_031526</name>
</gene>
<name>A0AAD9PSI3_ACRCE</name>
<dbReference type="Proteomes" id="UP001249851">
    <property type="component" value="Unassembled WGS sequence"/>
</dbReference>
<reference evidence="1" key="2">
    <citation type="journal article" date="2023" name="Science">
        <title>Genomic signatures of disease resistance in endangered staghorn corals.</title>
        <authorList>
            <person name="Vollmer S.V."/>
            <person name="Selwyn J.D."/>
            <person name="Despard B.A."/>
            <person name="Roesel C.L."/>
        </authorList>
    </citation>
    <scope>NUCLEOTIDE SEQUENCE</scope>
    <source>
        <strain evidence="1">K2</strain>
    </source>
</reference>
<accession>A0AAD9PSI3</accession>
<reference evidence="1" key="1">
    <citation type="journal article" date="2023" name="G3 (Bethesda)">
        <title>Whole genome assembly and annotation of the endangered Caribbean coral Acropora cervicornis.</title>
        <authorList>
            <person name="Selwyn J.D."/>
            <person name="Vollmer S.V."/>
        </authorList>
    </citation>
    <scope>NUCLEOTIDE SEQUENCE</scope>
    <source>
        <strain evidence="1">K2</strain>
    </source>
</reference>
<protein>
    <submittedName>
        <fullName evidence="1">Uncharacterized protein</fullName>
    </submittedName>
</protein>
<evidence type="ECO:0000313" key="2">
    <source>
        <dbReference type="Proteomes" id="UP001249851"/>
    </source>
</evidence>